<reference evidence="1 2" key="1">
    <citation type="journal article" date="2018" name="Microbiome">
        <title>Fine metagenomic profile of the Mediterranean stratified and mixed water columns revealed by assembly and recruitment.</title>
        <authorList>
            <person name="Haro-Moreno J.M."/>
            <person name="Lopez-Perez M."/>
            <person name="De La Torre J.R."/>
            <person name="Picazo A."/>
            <person name="Camacho A."/>
            <person name="Rodriguez-Valera F."/>
        </authorList>
    </citation>
    <scope>NUCLEOTIDE SEQUENCE [LARGE SCALE GENOMIC DNA]</scope>
    <source>
        <strain evidence="1">MED-G83</strain>
    </source>
</reference>
<dbReference type="AlphaFoldDB" id="A0A368BPM8"/>
<gene>
    <name evidence="1" type="ORF">DBW97_00705</name>
</gene>
<keyword evidence="1" id="KW-0378">Hydrolase</keyword>
<sequence>MRKLLFILFLVQFFLHPNNFDLINSKKNVFESGLVLVQLKNGLHFLEEEEEVQKELVIAIHGGGTLGYEWVYPLNQLNSERARVAFFRWNPISATCAHDELRYLKSFLDNTSSQYEKITILGHSLGGILLARLIEDLEINKPLEAHIIASPLKGIEPTNSLCDYQPPVKVSNNIVLYEWRTQKNLDGIFMALPYDPQIVEIENSNVTRLPEKYKENKLGHNWSISWVVDKISD</sequence>
<dbReference type="Proteomes" id="UP000252147">
    <property type="component" value="Unassembled WGS sequence"/>
</dbReference>
<dbReference type="SUPFAM" id="SSF53474">
    <property type="entry name" value="alpha/beta-Hydrolases"/>
    <property type="match status" value="1"/>
</dbReference>
<evidence type="ECO:0000313" key="2">
    <source>
        <dbReference type="Proteomes" id="UP000252147"/>
    </source>
</evidence>
<comment type="caution">
    <text evidence="1">The sequence shown here is derived from an EMBL/GenBank/DDBJ whole genome shotgun (WGS) entry which is preliminary data.</text>
</comment>
<protein>
    <submittedName>
        <fullName evidence="1">Alpha/beta hydrolase</fullName>
    </submittedName>
</protein>
<accession>A0A368BPM8</accession>
<dbReference type="GO" id="GO:0016787">
    <property type="term" value="F:hydrolase activity"/>
    <property type="evidence" value="ECO:0007669"/>
    <property type="project" value="UniProtKB-KW"/>
</dbReference>
<evidence type="ECO:0000313" key="1">
    <source>
        <dbReference type="EMBL" id="RCL39279.1"/>
    </source>
</evidence>
<name>A0A368BPM8_9GAMM</name>
<dbReference type="EMBL" id="QOPD01000001">
    <property type="protein sequence ID" value="RCL39279.1"/>
    <property type="molecule type" value="Genomic_DNA"/>
</dbReference>
<organism evidence="1 2">
    <name type="scientific">SAR86 cluster bacterium</name>
    <dbReference type="NCBI Taxonomy" id="2030880"/>
    <lineage>
        <taxon>Bacteria</taxon>
        <taxon>Pseudomonadati</taxon>
        <taxon>Pseudomonadota</taxon>
        <taxon>Gammaproteobacteria</taxon>
        <taxon>SAR86 cluster</taxon>
    </lineage>
</organism>
<proteinExistence type="predicted"/>
<dbReference type="Gene3D" id="3.40.50.1820">
    <property type="entry name" value="alpha/beta hydrolase"/>
    <property type="match status" value="1"/>
</dbReference>
<dbReference type="InterPro" id="IPR029058">
    <property type="entry name" value="AB_hydrolase_fold"/>
</dbReference>